<evidence type="ECO:0000256" key="2">
    <source>
        <dbReference type="ARBA" id="ARBA00023295"/>
    </source>
</evidence>
<dbReference type="PROSITE" id="PS00928">
    <property type="entry name" value="TREHALASE_2"/>
    <property type="match status" value="1"/>
</dbReference>
<comment type="caution">
    <text evidence="3">The sequence shown here is derived from an EMBL/GenBank/DDBJ whole genome shotgun (WGS) entry which is preliminary data.</text>
</comment>
<dbReference type="SUPFAM" id="SSF48208">
    <property type="entry name" value="Six-hairpin glycosidases"/>
    <property type="match status" value="1"/>
</dbReference>
<dbReference type="InterPro" id="IPR012341">
    <property type="entry name" value="6hp_glycosidase-like_sf"/>
</dbReference>
<dbReference type="InterPro" id="IPR018232">
    <property type="entry name" value="Glyco_hydro_37_CS"/>
</dbReference>
<keyword evidence="1" id="KW-0378">Hydrolase</keyword>
<keyword evidence="2" id="KW-0326">Glycosidase</keyword>
<dbReference type="PANTHER" id="PTHR23403:SF6">
    <property type="entry name" value="CYTOSOLIC NEUTRAL TREHALASE-RELATED"/>
    <property type="match status" value="1"/>
</dbReference>
<dbReference type="PANTHER" id="PTHR23403">
    <property type="entry name" value="TREHALASE"/>
    <property type="match status" value="1"/>
</dbReference>
<evidence type="ECO:0000313" key="3">
    <source>
        <dbReference type="EMBL" id="MCE3531738.1"/>
    </source>
</evidence>
<dbReference type="InterPro" id="IPR008928">
    <property type="entry name" value="6-hairpin_glycosidase_sf"/>
</dbReference>
<name>A0ABS8WZ28_9GAMM</name>
<dbReference type="PRINTS" id="PR00744">
    <property type="entry name" value="GLHYDRLASE37"/>
</dbReference>
<dbReference type="InterPro" id="IPR001661">
    <property type="entry name" value="Glyco_hydro_37"/>
</dbReference>
<sequence>MRIVLKGQYLYKSLLILIFLLQNAFSSEVDNINLQVTQYINKSWDLLTRDNWVQSSVDPKLSIDELIVYLPKDENIEAVRQKNIKLTEIKFKYLPKDYTQIKKHGLLFLPYPYVVPGGRFNEMYAWDSFFIELGLLKNNRFTLAKGMVDNLIYEVINYGTILNANRTYYLGRTQPPVLTEMILAYYQKDSDKLWLKSTLPAIKKLYHFWTSPPHAIPNIGLSRYYSAGKGRTPEESPLYYEKVLNYFKTHSIVDYDKTRFYDNQNNKLTSFFYIADRTIRESGFDITAKYGPFGIGILDYAPVDLNVLLYQMERDTQEIYEILGDSQEAMKWQNRAKIRISNINRYLWDEPTGYYLDYDFKKKQRKFYPFATTFYPLWAGIASKEQAAAVVRHLPDLLKRGGIVTSVNNSGLQWDAPFGWAPMQYFTVLGLEKYGYKKFAIEVASKFINTVNRGFQKNHAIFEKYDVNTLSTRTDNKIKYSYATNEIGFGWTNGVYLVFSKFLQQSTSEKY</sequence>
<gene>
    <name evidence="3" type="ORF">LXO92_05025</name>
</gene>
<organism evidence="3 4">
    <name type="scientific">Legionella resiliens</name>
    <dbReference type="NCBI Taxonomy" id="2905958"/>
    <lineage>
        <taxon>Bacteria</taxon>
        <taxon>Pseudomonadati</taxon>
        <taxon>Pseudomonadota</taxon>
        <taxon>Gammaproteobacteria</taxon>
        <taxon>Legionellales</taxon>
        <taxon>Legionellaceae</taxon>
        <taxon>Legionella</taxon>
    </lineage>
</organism>
<dbReference type="Proteomes" id="UP001320170">
    <property type="component" value="Unassembled WGS sequence"/>
</dbReference>
<protein>
    <submittedName>
        <fullName evidence="3">Alpha,alpha-trehalase</fullName>
    </submittedName>
</protein>
<dbReference type="EMBL" id="JAJTND010000003">
    <property type="protein sequence ID" value="MCE3531738.1"/>
    <property type="molecule type" value="Genomic_DNA"/>
</dbReference>
<reference evidence="3 4" key="1">
    <citation type="journal article" date="2024" name="Pathogens">
        <title>Characterization of a Novel Species of Legionella Isolated from a Healthcare Facility: Legionella resiliens sp. nov.</title>
        <authorList>
            <person name="Cristino S."/>
            <person name="Pascale M.R."/>
            <person name="Marino F."/>
            <person name="Derelitto C."/>
            <person name="Salaris S."/>
            <person name="Orsini M."/>
            <person name="Squarzoni S."/>
            <person name="Grottola A."/>
            <person name="Girolamini L."/>
        </authorList>
    </citation>
    <scope>NUCLEOTIDE SEQUENCE [LARGE SCALE GENOMIC DNA]</scope>
    <source>
        <strain evidence="3 4">8cVS16</strain>
    </source>
</reference>
<dbReference type="Pfam" id="PF01204">
    <property type="entry name" value="Trehalase"/>
    <property type="match status" value="1"/>
</dbReference>
<proteinExistence type="predicted"/>
<evidence type="ECO:0000313" key="4">
    <source>
        <dbReference type="Proteomes" id="UP001320170"/>
    </source>
</evidence>
<evidence type="ECO:0000256" key="1">
    <source>
        <dbReference type="ARBA" id="ARBA00022801"/>
    </source>
</evidence>
<dbReference type="Gene3D" id="1.50.10.10">
    <property type="match status" value="1"/>
</dbReference>
<keyword evidence="4" id="KW-1185">Reference proteome</keyword>
<accession>A0ABS8WZ28</accession>